<comment type="caution">
    <text evidence="5">The sequence shown here is derived from an EMBL/GenBank/DDBJ whole genome shotgun (WGS) entry which is preliminary data.</text>
</comment>
<gene>
    <name evidence="5" type="ORF">PG986_009474</name>
</gene>
<dbReference type="Proteomes" id="UP001391051">
    <property type="component" value="Unassembled WGS sequence"/>
</dbReference>
<name>A0ABR1Q7R4_9PEZI</name>
<feature type="region of interest" description="Disordered" evidence="3">
    <location>
        <begin position="1"/>
        <end position="25"/>
    </location>
</feature>
<accession>A0ABR1Q7R4</accession>
<dbReference type="InterPro" id="IPR003105">
    <property type="entry name" value="SRA_YDG"/>
</dbReference>
<dbReference type="Gene3D" id="2.30.280.10">
    <property type="entry name" value="SRA-YDG"/>
    <property type="match status" value="1"/>
</dbReference>
<feature type="compositionally biased region" description="Low complexity" evidence="3">
    <location>
        <begin position="98"/>
        <end position="129"/>
    </location>
</feature>
<proteinExistence type="predicted"/>
<dbReference type="InterPro" id="IPR015947">
    <property type="entry name" value="PUA-like_sf"/>
</dbReference>
<dbReference type="InterPro" id="IPR036987">
    <property type="entry name" value="SRA-YDG_sf"/>
</dbReference>
<comment type="subcellular location">
    <subcellularLocation>
        <location evidence="2">Nucleus</location>
    </subcellularLocation>
</comment>
<sequence length="358" mass="39047">MQKEHSGIRSFAVESKKKKQVPTGDPEDVRRLARFAPYLNFLEFKLEMNHRIFKESKVAATLALLNTPGFYFPADIAERAARLVAKWEDEDWSEPEDQPVAQQQAPAPAPAVDGPASNNSNNANEEAPAVQIRVPSARDPLFGTNGIMHGVISTRNGAGRRVYMLNPRLPHQSSKEFGHNGLSVGQWFPMRLVALHHGAHGASQAGIYGNQKSGAFSIVAGNSTYHAFDQDQGDVLYYSAPRAHENKDPNRLASPASSGSLALRASHSSRRPVRVLRSAGGGSSSDNDWLPRCGLRYDGLYRVDAVREKKNASGGLYEQFKLVRLGANVNGDENLQEIARSSPSAAQAAAYRNLMDCG</sequence>
<evidence type="ECO:0000256" key="1">
    <source>
        <dbReference type="ARBA" id="ARBA00023242"/>
    </source>
</evidence>
<organism evidence="5 6">
    <name type="scientific">Apiospora aurea</name>
    <dbReference type="NCBI Taxonomy" id="335848"/>
    <lineage>
        <taxon>Eukaryota</taxon>
        <taxon>Fungi</taxon>
        <taxon>Dikarya</taxon>
        <taxon>Ascomycota</taxon>
        <taxon>Pezizomycotina</taxon>
        <taxon>Sordariomycetes</taxon>
        <taxon>Xylariomycetidae</taxon>
        <taxon>Amphisphaeriales</taxon>
        <taxon>Apiosporaceae</taxon>
        <taxon>Apiospora</taxon>
    </lineage>
</organism>
<dbReference type="Pfam" id="PF02182">
    <property type="entry name" value="SAD_SRA"/>
    <property type="match status" value="1"/>
</dbReference>
<dbReference type="SMART" id="SM00466">
    <property type="entry name" value="SRA"/>
    <property type="match status" value="1"/>
</dbReference>
<keyword evidence="1 2" id="KW-0539">Nucleus</keyword>
<dbReference type="PANTHER" id="PTHR14140:SF27">
    <property type="entry name" value="OS04G0289800 PROTEIN"/>
    <property type="match status" value="1"/>
</dbReference>
<feature type="domain" description="YDG" evidence="4">
    <location>
        <begin position="177"/>
        <end position="324"/>
    </location>
</feature>
<dbReference type="InterPro" id="IPR045134">
    <property type="entry name" value="UHRF1/2-like"/>
</dbReference>
<evidence type="ECO:0000259" key="4">
    <source>
        <dbReference type="PROSITE" id="PS51015"/>
    </source>
</evidence>
<feature type="compositionally biased region" description="Acidic residues" evidence="3">
    <location>
        <begin position="88"/>
        <end position="97"/>
    </location>
</feature>
<evidence type="ECO:0000256" key="3">
    <source>
        <dbReference type="SAM" id="MobiDB-lite"/>
    </source>
</evidence>
<protein>
    <submittedName>
        <fullName evidence="5">YDG/SRA domain-containing protein</fullName>
    </submittedName>
</protein>
<dbReference type="RefSeq" id="XP_066698094.1">
    <property type="nucleotide sequence ID" value="XM_066845696.1"/>
</dbReference>
<dbReference type="EMBL" id="JAQQWE010000006">
    <property type="protein sequence ID" value="KAK7948588.1"/>
    <property type="molecule type" value="Genomic_DNA"/>
</dbReference>
<dbReference type="SUPFAM" id="SSF88697">
    <property type="entry name" value="PUA domain-like"/>
    <property type="match status" value="1"/>
</dbReference>
<evidence type="ECO:0000313" key="6">
    <source>
        <dbReference type="Proteomes" id="UP001391051"/>
    </source>
</evidence>
<evidence type="ECO:0000313" key="5">
    <source>
        <dbReference type="EMBL" id="KAK7948588.1"/>
    </source>
</evidence>
<dbReference type="PROSITE" id="PS51015">
    <property type="entry name" value="YDG"/>
    <property type="match status" value="1"/>
</dbReference>
<feature type="region of interest" description="Disordered" evidence="3">
    <location>
        <begin position="88"/>
        <end position="134"/>
    </location>
</feature>
<keyword evidence="6" id="KW-1185">Reference proteome</keyword>
<dbReference type="GeneID" id="92078758"/>
<feature type="compositionally biased region" description="Low complexity" evidence="3">
    <location>
        <begin position="251"/>
        <end position="266"/>
    </location>
</feature>
<evidence type="ECO:0000256" key="2">
    <source>
        <dbReference type="PROSITE-ProRule" id="PRU00358"/>
    </source>
</evidence>
<feature type="region of interest" description="Disordered" evidence="3">
    <location>
        <begin position="245"/>
        <end position="285"/>
    </location>
</feature>
<dbReference type="PANTHER" id="PTHR14140">
    <property type="entry name" value="E3 UBIQUITIN-PROTEIN LIGASE UHRF-RELATED"/>
    <property type="match status" value="1"/>
</dbReference>
<reference evidence="5 6" key="1">
    <citation type="submission" date="2023-01" db="EMBL/GenBank/DDBJ databases">
        <title>Analysis of 21 Apiospora genomes using comparative genomics revels a genus with tremendous synthesis potential of carbohydrate active enzymes and secondary metabolites.</title>
        <authorList>
            <person name="Sorensen T."/>
        </authorList>
    </citation>
    <scope>NUCLEOTIDE SEQUENCE [LARGE SCALE GENOMIC DNA]</scope>
    <source>
        <strain evidence="5 6">CBS 24483</strain>
    </source>
</reference>